<dbReference type="InterPro" id="IPR011050">
    <property type="entry name" value="Pectin_lyase_fold/virulence"/>
</dbReference>
<dbReference type="Pfam" id="PF13332">
    <property type="entry name" value="Fil_haemagg_2"/>
    <property type="match status" value="3"/>
</dbReference>
<dbReference type="SMART" id="SM00912">
    <property type="entry name" value="Haemagg_act"/>
    <property type="match status" value="1"/>
</dbReference>
<evidence type="ECO:0000313" key="4">
    <source>
        <dbReference type="Proteomes" id="UP001017257"/>
    </source>
</evidence>
<dbReference type="SUPFAM" id="SSF51126">
    <property type="entry name" value="Pectin lyase-like"/>
    <property type="match status" value="1"/>
</dbReference>
<dbReference type="Pfam" id="PF05594">
    <property type="entry name" value="Fil_haemagg"/>
    <property type="match status" value="10"/>
</dbReference>
<feature type="domain" description="Filamentous haemagglutinin FhaB/tRNA nuclease CdiA-like TPS" evidence="2">
    <location>
        <begin position="70"/>
        <end position="191"/>
    </location>
</feature>
<evidence type="ECO:0000256" key="1">
    <source>
        <dbReference type="SAM" id="MobiDB-lite"/>
    </source>
</evidence>
<dbReference type="InterPro" id="IPR008638">
    <property type="entry name" value="FhaB/CdiA-like_TPS"/>
</dbReference>
<name>A0ABY5RRU5_9HYPH</name>
<evidence type="ECO:0000313" key="3">
    <source>
        <dbReference type="EMBL" id="UVF19985.1"/>
    </source>
</evidence>
<sequence>MSKLVFGRLVRETSVRAFSKSVRQGLGHKAGLGLAIISLVMSLYAPAAMGQVISDPRAPIQFKPKVGASANGTPVIDIAKPSFGGISHNKFQRYDVDTRGVILNNSKLTGTSILGGKVVANPNLANQRPARVILNEVTSSATSTLNGPTEVFGRKADVIIANPNGVGCVGCSFINSDRVTLSTGTPLPDQKRGTVKFDVSRGTASVAGKGLLGMDSPIDDVDLIARQLKINGPIQAKDSVRLRAGAMVYDQRGDQIVPNDLSKLPIIEGSAIQSSATGKITAGTLSILSRDVDVGIDLKGDLSASAASIVIKSFGDAALASAKTNGDLQIEADGQITLAGNNQALGRITAAGKRITVSVEGQLAAGDAIVMEAVQSLAARGVLKAGNAVSLVSGDRLIAEGVVASNGKIAFEGKAIRGKNLEISGSDVSIAGLESAALEGTAIIATHDSVKVAGQELKLGEGTIFQAKNQLLIDAKDRLTNETILDYGNLDLAIRNSFINAKTGQLVQDSVLLTLRDHLDNAGTIYGRQKTVIEAGLLSNTDTGVIYGPEMSLNVAGSFKNLGQIVSERALKIIAGDILNDGTVQTDGSLNVKATSYRTNSSAAELAAKTTDLILSGALENSGQVLGVERLTLEAGDISNRNSIQTDGALSLHSLSYRAGSDSAVLSGATAALTVTNLFENKGKATASDHLALKAGSLSNLGVGSAITAADADLDIKGSVTNDGTVGGVSGLIVKAGGHVTSTGALLSSDGDLTLTAGGKIISGSDLIAKGAMAITATAFESGTTAARLGGTTITVDVSGAFSSLGLISGQTSVDVAAGSILLGPSNVDGTAGVLTAKSVKLTAKVGNTDNQGIVSGTDGLTASAAGTVINGGTLATDGELMLTAGAYRSTAQAQLGGKTVTLRLSGNLDNLGFISGSDLIDIQAASVSNGPTIIDTRAGQILAQTIKLGSAEKALGSLTNSGAIESAQKISFHTGTLVNSGSLIANVDALVSASGHAVNSGKIGSGSSLELTAGSYTATAGAELSSKELKITSDALDNSGTIYGSVGLTVESASLMNRGIASSIGGGGATIKAVGPLSNEGTIAAVKDLVLTAEGSIANAGSIMAESGKLTLNAASGDIVSTGVMAAAGALDVTASSFSSASQSAKLGGGTVALHLTGDFTNNGLVNGGADLFIKSRDISNGPVVGDSAGRMAGAIVKLEASGDITNQGSVEADTSLTITGGGGLTNSGTLAANQTLSVDVADSIINQSKIAGATLILKAPSYYGTTSSSLNAFDLTVNLPGAFANAGRIDARGLLTLTAHEITNVAGGVIGAGGITLTAMGDLTNAGTVKSEYNGVLDIKGKLTNTGNLQALKSIKVTVVGAVDNSNVIQAAEKLEVTAGPITNRQDGTIQGKEVSLTSTGDMVNAGVISGEDKILIRASSLKNQGVSRTNYASISSKLLSVDVSGALTIGTNSLLQGTEKAVVNAQTVSAGFFKKDTIAEGWFNFGENLNFTLTQGGWTFDEDFKVKGDLSFTVAGNIFNHAVVAAGGTLTLVSTGGSITNGANNPSAPGGGVIYSGGNMVLQAHNDLNNFASVIQSGGNLTINVGDDLRNVRTAIKTVADGSAATGYPYDWKYTSFFTKQLETSGPSTIQADGSININAGTVLNEASTVAAGLNLTITANKIEHLARTLIRHETIIKTGGDTNVGQIFDEIDHSYDKTPALFYAGGTYAHNSNIYAQHGTVQADQIIIKSHTVTVGITNPNIGTAPSHIPDPVIDLADALQLLGAGLVPGSGPAYVEDPSASSGHVSGKSGDTLEASVDANGKPIKRPADKDVKVNGRVSFLYATPIASGQNERNPSWIFAQVNASAKDLAFFADPATERRLIQQALLEQTGRAILDPKYRNPKEQQEALYEATVDFLRENQDIKIGDTLTKAQRAKITKPILWYEYQVVNGKKVLAPQVILPEKDLAKYAAVTGGAMFANDISIQADKVTNTGTILAVNSLSIDAKEFLNEKRVARSGELTALFEAQAGGMLSAKTMMIATKGDLINRGGSIIASQGLSLTAGGSIRIEAQTITNSVFSGKTKNWSLTTDVTHVGGLVSSGGDLVMKAEKKLDILGSTVTAKGDALLVGKEGVSIASVFDEHDMQAGGKKNGLLSKSSFSASEHSLTNLSSVVSAGKNLTVRSETGNIEVAASHLMAKNDLAVLAGYDANGHAIAGSKASVHVLSEQDVKETAFSQKKSGVGLFFTGSGVDIYRSTKTANTSYEARNVASSLSADGDVTVKATRDIKIIGSVVVAKDYVTLDAKRDVIVGTGFDAAGSTSSKKEKGIGLTWSGGNGGFSVGAGYHASSQSSADDKVTVARSLIKGDKGVSVTAGDDIVMTAASVLSQGHVSLDAKDDIKLLAGLNRESSYQSSKEMFAGITLKVSQNVTGAAQQLQQSVGTFTSGYGGVGYRILGQVSGVLQATDALKSLTNPTVSASLMLGASGSSSSSRAVAYNAVPTTIKGGTFSLTAGGDAHLVGTQITVDKDLLIDVTGKLTVESAQSYAETSSKAESWNAGVGLSGSLGASGVTLGLTVEGGFSKDKASSWQETQLNAHLSAGGKATLKTGGDATFAGAVVKSANIDADIGGNLTMASRQDTAHGSASAANGSGSATIGIIGPSSVSVSAGGSRSTSDRAWVSEQTGLFATNKLDVYVEKHTQLNGAVMNSDTGQLTLDTGTLGFSDILDHDTGTSVSAQVGVTTPGAPGQLPGVSVQGSYASHDIEQVTKATVGAGTIIVRDTDKQEQDETAINHNVDLAQVITKNERAGVQVYVSDSSLRAAVSVVETVGKTLSQISTGVFSELGKGGNKTFQDLAEAKEQGKLTDEEIITQLSNCQSHAFNLFNFFISTAHAAETCGVKTSDGRYISFSPKDKERCIDSYVEIVGKSLEYKLNSKATTELVCLDCGPGGQKLHILLFQDREMQSIVPTRPISLESDRRHPTSSKEALDDALAGMESGMPEQFEQLDELLISLGASVGRS</sequence>
<accession>A0ABY5RRU5</accession>
<dbReference type="Pfam" id="PF05860">
    <property type="entry name" value="TPS"/>
    <property type="match status" value="1"/>
</dbReference>
<proteinExistence type="predicted"/>
<dbReference type="InterPro" id="IPR008619">
    <property type="entry name" value="Filamentous_hemagglutn_rpt"/>
</dbReference>
<dbReference type="RefSeq" id="WP_173947447.1">
    <property type="nucleotide sequence ID" value="NZ_CP102845.1"/>
</dbReference>
<dbReference type="NCBIfam" id="TIGR01901">
    <property type="entry name" value="adhes_NPXG"/>
    <property type="match status" value="1"/>
</dbReference>
<reference evidence="3" key="1">
    <citation type="submission" date="2022-08" db="EMBL/GenBank/DDBJ databases">
        <title>Microvirga terrae sp. nov., isolated from soil.</title>
        <authorList>
            <person name="Kim K.H."/>
            <person name="Seo Y.L."/>
            <person name="Kim J.M."/>
            <person name="Lee J.K."/>
            <person name="Han D.M."/>
            <person name="Jeon C.O."/>
        </authorList>
    </citation>
    <scope>NUCLEOTIDE SEQUENCE</scope>
    <source>
        <strain evidence="3">R24</strain>
    </source>
</reference>
<organism evidence="3 4">
    <name type="scientific">Microvirga terrae</name>
    <dbReference type="NCBI Taxonomy" id="2740529"/>
    <lineage>
        <taxon>Bacteria</taxon>
        <taxon>Pseudomonadati</taxon>
        <taxon>Pseudomonadota</taxon>
        <taxon>Alphaproteobacteria</taxon>
        <taxon>Hyphomicrobiales</taxon>
        <taxon>Methylobacteriaceae</taxon>
        <taxon>Microvirga</taxon>
    </lineage>
</organism>
<dbReference type="NCBIfam" id="TIGR01731">
    <property type="entry name" value="fil_hemag_20aa"/>
    <property type="match status" value="17"/>
</dbReference>
<protein>
    <submittedName>
        <fullName evidence="3">Hemagglutinin repeat-containing protein</fullName>
    </submittedName>
</protein>
<evidence type="ECO:0000259" key="2">
    <source>
        <dbReference type="SMART" id="SM00912"/>
    </source>
</evidence>
<feature type="region of interest" description="Disordered" evidence="1">
    <location>
        <begin position="1778"/>
        <end position="1814"/>
    </location>
</feature>
<dbReference type="EMBL" id="CP102845">
    <property type="protein sequence ID" value="UVF19985.1"/>
    <property type="molecule type" value="Genomic_DNA"/>
</dbReference>
<gene>
    <name evidence="3" type="ORF">HPT29_002200</name>
</gene>
<keyword evidence="4" id="KW-1185">Reference proteome</keyword>
<dbReference type="InterPro" id="IPR012334">
    <property type="entry name" value="Pectin_lyas_fold"/>
</dbReference>
<dbReference type="Proteomes" id="UP001017257">
    <property type="component" value="Chromosome"/>
</dbReference>
<dbReference type="InterPro" id="IPR025157">
    <property type="entry name" value="Hemagglutinin_rpt"/>
</dbReference>
<dbReference type="InterPro" id="IPR010069">
    <property type="entry name" value="CdiA_FHA1_rpt"/>
</dbReference>
<dbReference type="Gene3D" id="2.160.20.10">
    <property type="entry name" value="Single-stranded right-handed beta-helix, Pectin lyase-like"/>
    <property type="match status" value="1"/>
</dbReference>